<dbReference type="Proteomes" id="UP000243887">
    <property type="component" value="Unassembled WGS sequence"/>
</dbReference>
<dbReference type="CDD" id="cd17503">
    <property type="entry name" value="MFS_LmrB_MDR_like"/>
    <property type="match status" value="1"/>
</dbReference>
<dbReference type="InterPro" id="IPR020846">
    <property type="entry name" value="MFS_dom"/>
</dbReference>
<evidence type="ECO:0000256" key="7">
    <source>
        <dbReference type="SAM" id="Phobius"/>
    </source>
</evidence>
<keyword evidence="2" id="KW-0813">Transport</keyword>
<reference evidence="10" key="1">
    <citation type="submission" date="2016-10" db="EMBL/GenBank/DDBJ databases">
        <authorList>
            <person name="Varghese N."/>
            <person name="Submissions S."/>
        </authorList>
    </citation>
    <scope>NUCLEOTIDE SEQUENCE [LARGE SCALE GENOMIC DNA]</scope>
    <source>
        <strain evidence="10">DSM 26542</strain>
    </source>
</reference>
<dbReference type="PANTHER" id="PTHR42718:SF46">
    <property type="entry name" value="BLR6921 PROTEIN"/>
    <property type="match status" value="1"/>
</dbReference>
<keyword evidence="5 7" id="KW-1133">Transmembrane helix</keyword>
<dbReference type="InterPro" id="IPR011701">
    <property type="entry name" value="MFS"/>
</dbReference>
<feature type="transmembrane region" description="Helical" evidence="7">
    <location>
        <begin position="268"/>
        <end position="293"/>
    </location>
</feature>
<feature type="transmembrane region" description="Helical" evidence="7">
    <location>
        <begin position="82"/>
        <end position="101"/>
    </location>
</feature>
<feature type="transmembrane region" description="Helical" evidence="7">
    <location>
        <begin position="55"/>
        <end position="75"/>
    </location>
</feature>
<feature type="transmembrane region" description="Helical" evidence="7">
    <location>
        <begin position="140"/>
        <end position="162"/>
    </location>
</feature>
<dbReference type="Gene3D" id="1.20.1720.10">
    <property type="entry name" value="Multidrug resistance protein D"/>
    <property type="match status" value="1"/>
</dbReference>
<dbReference type="OrthoDB" id="9807274at2"/>
<keyword evidence="3" id="KW-1003">Cell membrane</keyword>
<feature type="transmembrane region" description="Helical" evidence="7">
    <location>
        <begin position="440"/>
        <end position="457"/>
    </location>
</feature>
<evidence type="ECO:0000256" key="6">
    <source>
        <dbReference type="ARBA" id="ARBA00023136"/>
    </source>
</evidence>
<feature type="transmembrane region" description="Helical" evidence="7">
    <location>
        <begin position="225"/>
        <end position="248"/>
    </location>
</feature>
<dbReference type="PRINTS" id="PR01036">
    <property type="entry name" value="TCRTETB"/>
</dbReference>
<gene>
    <name evidence="9" type="ORF">SAMN04487893_10315</name>
</gene>
<dbReference type="NCBIfam" id="TIGR00711">
    <property type="entry name" value="efflux_EmrB"/>
    <property type="match status" value="1"/>
</dbReference>
<evidence type="ECO:0000256" key="3">
    <source>
        <dbReference type="ARBA" id="ARBA00022475"/>
    </source>
</evidence>
<keyword evidence="6 7" id="KW-0472">Membrane</keyword>
<dbReference type="Pfam" id="PF07690">
    <property type="entry name" value="MFS_1"/>
    <property type="match status" value="2"/>
</dbReference>
<feature type="domain" description="Major facilitator superfamily (MFS) profile" evidence="8">
    <location>
        <begin position="16"/>
        <end position="462"/>
    </location>
</feature>
<keyword evidence="10" id="KW-1185">Reference proteome</keyword>
<dbReference type="SUPFAM" id="SSF103473">
    <property type="entry name" value="MFS general substrate transporter"/>
    <property type="match status" value="1"/>
</dbReference>
<name>A0A1I3N9P9_9FLAO</name>
<feature type="transmembrane region" description="Helical" evidence="7">
    <location>
        <begin position="358"/>
        <end position="377"/>
    </location>
</feature>
<dbReference type="NCBIfam" id="NF007799">
    <property type="entry name" value="PRK10504.1"/>
    <property type="match status" value="1"/>
</dbReference>
<dbReference type="STRING" id="1150112.SAMN04487893_10315"/>
<evidence type="ECO:0000313" key="10">
    <source>
        <dbReference type="Proteomes" id="UP000243887"/>
    </source>
</evidence>
<sequence length="486" mass="53340">MVKNQADSRKKWHKLLPWVAAFALFMQTLDSTILNTALPSIALDLNESPLHLQSIIISYTLTVALLIPMSGWLADKFGTQKVFRVAILIFTLGSLCCAISTTLDQLIASRILQAIGGSMMVPVARLVILYAYPKSKLLKVINFITIPAMVGPVIGPTVGGFLVQYVSWHWIFLINIPIGLAVVWLAGYCIPNFVNKVKKFDYIGLLLFGGGLSLLTLLLELTSSNIISVVTALLLLLLAISLLLAYGWRAKRIDNPLIDLNLFKIRTLRISVFGNIATRLGIGGLSLLIPLMLQVGFGYPAFIAGMIMIPFALSNLIGKSFVVPVVTRFGYKKTLICNTLLLGTLIASFYFLRITTPLYVIVLVLLVHGLINSVQFTSMNTIALADLDKTNSSEGNSLLAVTQQLAISFGISVASFVLLFFQNNENIEVGEESHIFNNSFLVLGIITILSSLVFMRLKSTDGENLSRKKEWKDKGIKNKGLKKADS</sequence>
<dbReference type="AlphaFoldDB" id="A0A1I3N9P9"/>
<evidence type="ECO:0000256" key="1">
    <source>
        <dbReference type="ARBA" id="ARBA00004651"/>
    </source>
</evidence>
<dbReference type="RefSeq" id="WP_090678114.1">
    <property type="nucleotide sequence ID" value="NZ_FORU01000003.1"/>
</dbReference>
<feature type="transmembrane region" description="Helical" evidence="7">
    <location>
        <begin position="202"/>
        <end position="219"/>
    </location>
</feature>
<feature type="transmembrane region" description="Helical" evidence="7">
    <location>
        <begin position="168"/>
        <end position="190"/>
    </location>
</feature>
<evidence type="ECO:0000256" key="2">
    <source>
        <dbReference type="ARBA" id="ARBA00022448"/>
    </source>
</evidence>
<evidence type="ECO:0000259" key="8">
    <source>
        <dbReference type="PROSITE" id="PS50850"/>
    </source>
</evidence>
<feature type="transmembrane region" description="Helical" evidence="7">
    <location>
        <begin position="299"/>
        <end position="322"/>
    </location>
</feature>
<organism evidence="9 10">
    <name type="scientific">Myroides guanonis</name>
    <dbReference type="NCBI Taxonomy" id="1150112"/>
    <lineage>
        <taxon>Bacteria</taxon>
        <taxon>Pseudomonadati</taxon>
        <taxon>Bacteroidota</taxon>
        <taxon>Flavobacteriia</taxon>
        <taxon>Flavobacteriales</taxon>
        <taxon>Flavobacteriaceae</taxon>
        <taxon>Myroides</taxon>
    </lineage>
</organism>
<accession>A0A1I3N9P9</accession>
<evidence type="ECO:0000313" key="9">
    <source>
        <dbReference type="EMBL" id="SFJ06008.1"/>
    </source>
</evidence>
<keyword evidence="4 7" id="KW-0812">Transmembrane</keyword>
<dbReference type="PANTHER" id="PTHR42718">
    <property type="entry name" value="MAJOR FACILITATOR SUPERFAMILY MULTIDRUG TRANSPORTER MFSC"/>
    <property type="match status" value="1"/>
</dbReference>
<evidence type="ECO:0000256" key="5">
    <source>
        <dbReference type="ARBA" id="ARBA00022989"/>
    </source>
</evidence>
<dbReference type="Gene3D" id="1.20.1250.20">
    <property type="entry name" value="MFS general substrate transporter like domains"/>
    <property type="match status" value="1"/>
</dbReference>
<dbReference type="GO" id="GO:0022857">
    <property type="term" value="F:transmembrane transporter activity"/>
    <property type="evidence" value="ECO:0007669"/>
    <property type="project" value="InterPro"/>
</dbReference>
<dbReference type="GO" id="GO:0005886">
    <property type="term" value="C:plasma membrane"/>
    <property type="evidence" value="ECO:0007669"/>
    <property type="project" value="UniProtKB-SubCell"/>
</dbReference>
<dbReference type="InterPro" id="IPR036259">
    <property type="entry name" value="MFS_trans_sf"/>
</dbReference>
<protein>
    <submittedName>
        <fullName evidence="9">Drug resistance transporter, EmrB/QacA subfamily</fullName>
    </submittedName>
</protein>
<dbReference type="PROSITE" id="PS50850">
    <property type="entry name" value="MFS"/>
    <property type="match status" value="1"/>
</dbReference>
<feature type="transmembrane region" description="Helical" evidence="7">
    <location>
        <begin position="107"/>
        <end position="128"/>
    </location>
</feature>
<feature type="transmembrane region" description="Helical" evidence="7">
    <location>
        <begin position="398"/>
        <end position="420"/>
    </location>
</feature>
<proteinExistence type="predicted"/>
<evidence type="ECO:0000256" key="4">
    <source>
        <dbReference type="ARBA" id="ARBA00022692"/>
    </source>
</evidence>
<comment type="subcellular location">
    <subcellularLocation>
        <location evidence="1">Cell membrane</location>
        <topology evidence="1">Multi-pass membrane protein</topology>
    </subcellularLocation>
</comment>
<dbReference type="EMBL" id="FORU01000003">
    <property type="protein sequence ID" value="SFJ06008.1"/>
    <property type="molecule type" value="Genomic_DNA"/>
</dbReference>
<dbReference type="InterPro" id="IPR004638">
    <property type="entry name" value="EmrB-like"/>
</dbReference>